<reference evidence="2 3" key="1">
    <citation type="submission" date="2015-01" db="EMBL/GenBank/DDBJ databases">
        <title>The Genome Sequence of Exophiala xenobiotica CBS118157.</title>
        <authorList>
            <consortium name="The Broad Institute Genomics Platform"/>
            <person name="Cuomo C."/>
            <person name="de Hoog S."/>
            <person name="Gorbushina A."/>
            <person name="Stielow B."/>
            <person name="Teixiera M."/>
            <person name="Abouelleil A."/>
            <person name="Chapman S.B."/>
            <person name="Priest M."/>
            <person name="Young S.K."/>
            <person name="Wortman J."/>
            <person name="Nusbaum C."/>
            <person name="Birren B."/>
        </authorList>
    </citation>
    <scope>NUCLEOTIDE SEQUENCE [LARGE SCALE GENOMIC DNA]</scope>
    <source>
        <strain evidence="2 3">CBS 118157</strain>
    </source>
</reference>
<dbReference type="Proteomes" id="UP000054342">
    <property type="component" value="Unassembled WGS sequence"/>
</dbReference>
<evidence type="ECO:0000313" key="3">
    <source>
        <dbReference type="Proteomes" id="UP000054342"/>
    </source>
</evidence>
<sequence>MSCVLIIDDIPHIVRYGMHTDEPVGAEKCWIHFYRQGVCFVVHVEHGNVRGTRFAERWVPLLKTPERAPAPATGMRAWVKRWEDMCRLVITPCLGTLERLVAVAASAEAEPWKTLDGYLNTVRYELEIVSAMGDVAGESGECVEEADGVTARVVKGPEQKPSYEFWPCPAEEVEELKMLLPDLSADDRLALHHARDLEVLDAAKDWRAPPYKVRAKDGEVFYLVRCEKSARNVSTGTVSNRSLDRTNAHIKLHKVMSGSPDGSMVNVNIPRLRGVVLAGVGAAAVVPGSGSGNDDGDGDGQHVARPSVDDSGIASERPSAQHTGLGVGVLIAGVLLDYLPHARTLAEFLAQAPVQSENVAMVTATEGMKQRWKEQVSTALRYLHSLRITMGGHAMPGSGPEEDRMWYYVNSHTVMIVERGYDAGASSSTTQQGRSSSDVDAGSEPQRDAWLSLEAGCTFHGEENEHEGEDEDAFAQARSMDWEGVERTFNSF</sequence>
<feature type="region of interest" description="Disordered" evidence="1">
    <location>
        <begin position="288"/>
        <end position="320"/>
    </location>
</feature>
<evidence type="ECO:0000256" key="1">
    <source>
        <dbReference type="SAM" id="MobiDB-lite"/>
    </source>
</evidence>
<gene>
    <name evidence="2" type="ORF">PV05_02942</name>
</gene>
<dbReference type="EMBL" id="KN847318">
    <property type="protein sequence ID" value="KIW58421.1"/>
    <property type="molecule type" value="Genomic_DNA"/>
</dbReference>
<feature type="region of interest" description="Disordered" evidence="1">
    <location>
        <begin position="424"/>
        <end position="445"/>
    </location>
</feature>
<protein>
    <submittedName>
        <fullName evidence="2">Uncharacterized protein</fullName>
    </submittedName>
</protein>
<name>A0A0D2C103_9EURO</name>
<evidence type="ECO:0000313" key="2">
    <source>
        <dbReference type="EMBL" id="KIW58421.1"/>
    </source>
</evidence>
<keyword evidence="3" id="KW-1185">Reference proteome</keyword>
<dbReference type="AlphaFoldDB" id="A0A0D2C103"/>
<dbReference type="GeneID" id="25324850"/>
<feature type="compositionally biased region" description="Low complexity" evidence="1">
    <location>
        <begin position="426"/>
        <end position="436"/>
    </location>
</feature>
<dbReference type="RefSeq" id="XP_013319005.1">
    <property type="nucleotide sequence ID" value="XM_013463551.1"/>
</dbReference>
<dbReference type="OrthoDB" id="4224127at2759"/>
<proteinExistence type="predicted"/>
<accession>A0A0D2C103</accession>
<dbReference type="HOGENOM" id="CLU_652171_0_0_1"/>
<organism evidence="2 3">
    <name type="scientific">Exophiala xenobiotica</name>
    <dbReference type="NCBI Taxonomy" id="348802"/>
    <lineage>
        <taxon>Eukaryota</taxon>
        <taxon>Fungi</taxon>
        <taxon>Dikarya</taxon>
        <taxon>Ascomycota</taxon>
        <taxon>Pezizomycotina</taxon>
        <taxon>Eurotiomycetes</taxon>
        <taxon>Chaetothyriomycetidae</taxon>
        <taxon>Chaetothyriales</taxon>
        <taxon>Herpotrichiellaceae</taxon>
        <taxon>Exophiala</taxon>
    </lineage>
</organism>